<name>A0ABQ9J0U7_9CUCU</name>
<proteinExistence type="predicted"/>
<organism evidence="1 2">
    <name type="scientific">Molorchus minor</name>
    <dbReference type="NCBI Taxonomy" id="1323400"/>
    <lineage>
        <taxon>Eukaryota</taxon>
        <taxon>Metazoa</taxon>
        <taxon>Ecdysozoa</taxon>
        <taxon>Arthropoda</taxon>
        <taxon>Hexapoda</taxon>
        <taxon>Insecta</taxon>
        <taxon>Pterygota</taxon>
        <taxon>Neoptera</taxon>
        <taxon>Endopterygota</taxon>
        <taxon>Coleoptera</taxon>
        <taxon>Polyphaga</taxon>
        <taxon>Cucujiformia</taxon>
        <taxon>Chrysomeloidea</taxon>
        <taxon>Cerambycidae</taxon>
        <taxon>Lamiinae</taxon>
        <taxon>Monochamini</taxon>
        <taxon>Molorchus</taxon>
    </lineage>
</organism>
<protein>
    <recommendedName>
        <fullName evidence="3">DDE Tnp4 domain-containing protein</fullName>
    </recommendedName>
</protein>
<dbReference type="Proteomes" id="UP001162164">
    <property type="component" value="Unassembled WGS sequence"/>
</dbReference>
<accession>A0ABQ9J0U7</accession>
<evidence type="ECO:0000313" key="2">
    <source>
        <dbReference type="Proteomes" id="UP001162164"/>
    </source>
</evidence>
<dbReference type="EMBL" id="JAPWTJ010001570">
    <property type="protein sequence ID" value="KAJ8970822.1"/>
    <property type="molecule type" value="Genomic_DNA"/>
</dbReference>
<keyword evidence="2" id="KW-1185">Reference proteome</keyword>
<sequence>MQRNAEDYYTMWNIPNCCGAIDGIGKHIIRIRCPDNAGSLFFNYKTFRSIILLAIGDVNYRVVAVDVGSYGREGDRAGVSTLARLG</sequence>
<evidence type="ECO:0000313" key="1">
    <source>
        <dbReference type="EMBL" id="KAJ8970822.1"/>
    </source>
</evidence>
<gene>
    <name evidence="1" type="ORF">NQ317_012234</name>
</gene>
<reference evidence="1" key="1">
    <citation type="journal article" date="2023" name="Insect Mol. Biol.">
        <title>Genome sequencing provides insights into the evolution of gene families encoding plant cell wall-degrading enzymes in longhorned beetles.</title>
        <authorList>
            <person name="Shin N.R."/>
            <person name="Okamura Y."/>
            <person name="Kirsch R."/>
            <person name="Pauchet Y."/>
        </authorList>
    </citation>
    <scope>NUCLEOTIDE SEQUENCE</scope>
    <source>
        <strain evidence="1">MMC_N1</strain>
    </source>
</reference>
<comment type="caution">
    <text evidence="1">The sequence shown here is derived from an EMBL/GenBank/DDBJ whole genome shotgun (WGS) entry which is preliminary data.</text>
</comment>
<evidence type="ECO:0008006" key="3">
    <source>
        <dbReference type="Google" id="ProtNLM"/>
    </source>
</evidence>